<dbReference type="InterPro" id="IPR011032">
    <property type="entry name" value="GroES-like_sf"/>
</dbReference>
<dbReference type="SMART" id="SM00829">
    <property type="entry name" value="PKS_ER"/>
    <property type="match status" value="1"/>
</dbReference>
<dbReference type="InterPro" id="IPR047122">
    <property type="entry name" value="Trans-enoyl_RdTase-like"/>
</dbReference>
<proteinExistence type="predicted"/>
<evidence type="ECO:0000259" key="1">
    <source>
        <dbReference type="SMART" id="SM00829"/>
    </source>
</evidence>
<dbReference type="Pfam" id="PF00107">
    <property type="entry name" value="ADH_zinc_N"/>
    <property type="match status" value="1"/>
</dbReference>
<dbReference type="Gene3D" id="3.40.50.720">
    <property type="entry name" value="NAD(P)-binding Rossmann-like Domain"/>
    <property type="match status" value="1"/>
</dbReference>
<evidence type="ECO:0000313" key="3">
    <source>
        <dbReference type="Proteomes" id="UP000054270"/>
    </source>
</evidence>
<dbReference type="CDD" id="cd08249">
    <property type="entry name" value="enoyl_reductase_like"/>
    <property type="match status" value="1"/>
</dbReference>
<sequence length="343" mass="36130">MSPTHKALLLEKKFGGYAVGDIATPKPGAGELLVKVHAAALNPVDWKIQKYGIFIETFPAILGSDVAGEVAEVGEGVSGFKVGDRVVFQGQYSNNKAGFQQYSVVLADITAKIPSNLSYDEASTVPVAVSTAWIGLYHALPNGFGLDAPISAAVKGKYKDTPLVVLGGATSVGQVVLQLAKYSGFSPIITTASLKNADSLRAFGATHVFDRSLSDSALVSEVAKVVNGKTVKFVYDTVSEKSTQETALALLHDGGHLALLLQAAVEAPKNTVIIQVFGGYKPDTASLLSTLYRDNLHALLEQEVVKPNQVEVLPNGLAGIPAGLKRLEDGQISRSKLVAHPLD</sequence>
<dbReference type="PANTHER" id="PTHR45348">
    <property type="entry name" value="HYPOTHETICAL OXIDOREDUCTASE (EUROFUNG)"/>
    <property type="match status" value="1"/>
</dbReference>
<dbReference type="AlphaFoldDB" id="A0A0D2M8Z3"/>
<dbReference type="OrthoDB" id="3233595at2759"/>
<dbReference type="EMBL" id="KN817573">
    <property type="protein sequence ID" value="KJA19793.1"/>
    <property type="molecule type" value="Genomic_DNA"/>
</dbReference>
<evidence type="ECO:0000313" key="2">
    <source>
        <dbReference type="EMBL" id="KJA19793.1"/>
    </source>
</evidence>
<accession>A0A0D2M8Z3</accession>
<dbReference type="InterPro" id="IPR036291">
    <property type="entry name" value="NAD(P)-bd_dom_sf"/>
</dbReference>
<dbReference type="GO" id="GO:0016651">
    <property type="term" value="F:oxidoreductase activity, acting on NAD(P)H"/>
    <property type="evidence" value="ECO:0007669"/>
    <property type="project" value="InterPro"/>
</dbReference>
<dbReference type="InterPro" id="IPR020843">
    <property type="entry name" value="ER"/>
</dbReference>
<dbReference type="PANTHER" id="PTHR45348:SF2">
    <property type="entry name" value="ZINC-TYPE ALCOHOL DEHYDROGENASE-LIKE PROTEIN C2E1P3.01"/>
    <property type="match status" value="1"/>
</dbReference>
<name>A0A0D2M8Z3_HYPSF</name>
<dbReference type="STRING" id="945553.A0A0D2M8Z3"/>
<gene>
    <name evidence="2" type="ORF">HYPSUDRAFT_43891</name>
</gene>
<dbReference type="InterPro" id="IPR013154">
    <property type="entry name" value="ADH-like_N"/>
</dbReference>
<dbReference type="SUPFAM" id="SSF50129">
    <property type="entry name" value="GroES-like"/>
    <property type="match status" value="1"/>
</dbReference>
<organism evidence="2 3">
    <name type="scientific">Hypholoma sublateritium (strain FD-334 SS-4)</name>
    <dbReference type="NCBI Taxonomy" id="945553"/>
    <lineage>
        <taxon>Eukaryota</taxon>
        <taxon>Fungi</taxon>
        <taxon>Dikarya</taxon>
        <taxon>Basidiomycota</taxon>
        <taxon>Agaricomycotina</taxon>
        <taxon>Agaricomycetes</taxon>
        <taxon>Agaricomycetidae</taxon>
        <taxon>Agaricales</taxon>
        <taxon>Agaricineae</taxon>
        <taxon>Strophariaceae</taxon>
        <taxon>Hypholoma</taxon>
    </lineage>
</organism>
<reference evidence="3" key="1">
    <citation type="submission" date="2014-04" db="EMBL/GenBank/DDBJ databases">
        <title>Evolutionary Origins and Diversification of the Mycorrhizal Mutualists.</title>
        <authorList>
            <consortium name="DOE Joint Genome Institute"/>
            <consortium name="Mycorrhizal Genomics Consortium"/>
            <person name="Kohler A."/>
            <person name="Kuo A."/>
            <person name="Nagy L.G."/>
            <person name="Floudas D."/>
            <person name="Copeland A."/>
            <person name="Barry K.W."/>
            <person name="Cichocki N."/>
            <person name="Veneault-Fourrey C."/>
            <person name="LaButti K."/>
            <person name="Lindquist E.A."/>
            <person name="Lipzen A."/>
            <person name="Lundell T."/>
            <person name="Morin E."/>
            <person name="Murat C."/>
            <person name="Riley R."/>
            <person name="Ohm R."/>
            <person name="Sun H."/>
            <person name="Tunlid A."/>
            <person name="Henrissat B."/>
            <person name="Grigoriev I.V."/>
            <person name="Hibbett D.S."/>
            <person name="Martin F."/>
        </authorList>
    </citation>
    <scope>NUCLEOTIDE SEQUENCE [LARGE SCALE GENOMIC DNA]</scope>
    <source>
        <strain evidence="3">FD-334 SS-4</strain>
    </source>
</reference>
<dbReference type="OMA" id="INEHGAY"/>
<dbReference type="InterPro" id="IPR013149">
    <property type="entry name" value="ADH-like_C"/>
</dbReference>
<dbReference type="Proteomes" id="UP000054270">
    <property type="component" value="Unassembled WGS sequence"/>
</dbReference>
<dbReference type="Pfam" id="PF08240">
    <property type="entry name" value="ADH_N"/>
    <property type="match status" value="1"/>
</dbReference>
<dbReference type="Gene3D" id="3.90.180.10">
    <property type="entry name" value="Medium-chain alcohol dehydrogenases, catalytic domain"/>
    <property type="match status" value="1"/>
</dbReference>
<dbReference type="SUPFAM" id="SSF51735">
    <property type="entry name" value="NAD(P)-binding Rossmann-fold domains"/>
    <property type="match status" value="1"/>
</dbReference>
<protein>
    <recommendedName>
        <fullName evidence="1">Enoyl reductase (ER) domain-containing protein</fullName>
    </recommendedName>
</protein>
<feature type="domain" description="Enoyl reductase (ER)" evidence="1">
    <location>
        <begin position="15"/>
        <end position="339"/>
    </location>
</feature>
<keyword evidence="3" id="KW-1185">Reference proteome</keyword>